<dbReference type="Proteomes" id="UP000886808">
    <property type="component" value="Unassembled WGS sequence"/>
</dbReference>
<evidence type="ECO:0008006" key="3">
    <source>
        <dbReference type="Google" id="ProtNLM"/>
    </source>
</evidence>
<evidence type="ECO:0000313" key="2">
    <source>
        <dbReference type="Proteomes" id="UP000886808"/>
    </source>
</evidence>
<protein>
    <recommendedName>
        <fullName evidence="3">DHHW protein</fullName>
    </recommendedName>
</protein>
<organism evidence="1 2">
    <name type="scientific">Candidatus Butyricicoccus avistercoris</name>
    <dbReference type="NCBI Taxonomy" id="2838518"/>
    <lineage>
        <taxon>Bacteria</taxon>
        <taxon>Bacillati</taxon>
        <taxon>Bacillota</taxon>
        <taxon>Clostridia</taxon>
        <taxon>Eubacteriales</taxon>
        <taxon>Butyricicoccaceae</taxon>
        <taxon>Butyricicoccus</taxon>
    </lineage>
</organism>
<accession>A0A9D1PH59</accession>
<comment type="caution">
    <text evidence="1">The sequence shown here is derived from an EMBL/GenBank/DDBJ whole genome shotgun (WGS) entry which is preliminary data.</text>
</comment>
<dbReference type="AlphaFoldDB" id="A0A9D1PH59"/>
<reference evidence="1" key="2">
    <citation type="submission" date="2021-04" db="EMBL/GenBank/DDBJ databases">
        <authorList>
            <person name="Gilroy R."/>
        </authorList>
    </citation>
    <scope>NUCLEOTIDE SEQUENCE</scope>
    <source>
        <strain evidence="1">CHK193-4272</strain>
    </source>
</reference>
<dbReference type="EMBL" id="DXIE01000028">
    <property type="protein sequence ID" value="HIV62058.1"/>
    <property type="molecule type" value="Genomic_DNA"/>
</dbReference>
<evidence type="ECO:0000313" key="1">
    <source>
        <dbReference type="EMBL" id="HIV62058.1"/>
    </source>
</evidence>
<gene>
    <name evidence="1" type="ORF">H9746_04310</name>
</gene>
<dbReference type="InterPro" id="IPR025945">
    <property type="entry name" value="DHHW"/>
</dbReference>
<reference evidence="1" key="1">
    <citation type="journal article" date="2021" name="PeerJ">
        <title>Extensive microbial diversity within the chicken gut microbiome revealed by metagenomics and culture.</title>
        <authorList>
            <person name="Gilroy R."/>
            <person name="Ravi A."/>
            <person name="Getino M."/>
            <person name="Pursley I."/>
            <person name="Horton D.L."/>
            <person name="Alikhan N.F."/>
            <person name="Baker D."/>
            <person name="Gharbi K."/>
            <person name="Hall N."/>
            <person name="Watson M."/>
            <person name="Adriaenssens E.M."/>
            <person name="Foster-Nyarko E."/>
            <person name="Jarju S."/>
            <person name="Secka A."/>
            <person name="Antonio M."/>
            <person name="Oren A."/>
            <person name="Chaudhuri R.R."/>
            <person name="La Ragione R."/>
            <person name="Hildebrand F."/>
            <person name="Pallen M.J."/>
        </authorList>
    </citation>
    <scope>NUCLEOTIDE SEQUENCE</scope>
    <source>
        <strain evidence="1">CHK193-4272</strain>
    </source>
</reference>
<sequence length="371" mass="41680">MSKLNDKINVILFGGIMVFGLASTLLVPDKEFSEIENRTLAQKPAFTLENFMSGNLDDETEKYLSDQFILRDSCVTLKSSTEALLGKKEFNGSYLTDNMLLERMDEPTEQFNTNITAVNNASNALGVPLSLALVPTATDVYKDTLPNGAPTANQQKLLSTISQNLNSDVNMINMSAIMHEHKDEYIYYRTDHHWTSLGAYYGAKTLLESMGYQIAPLEDFNIQMVTEDFNGTLYSSSGVRSVTPDSIDIYVEQGNTYVESWRNGSPEQGSLYDFSYLDKKDKYSMFLGGNQPLAILKTGNEGGKLLLVRDSYADSLVPFLIPYFSEIHLFDARYFKQPLSTYVNSQNIDNVVMLFSLKNFLTDTNLTMICK</sequence>
<name>A0A9D1PH59_9FIRM</name>
<proteinExistence type="predicted"/>
<dbReference type="Pfam" id="PF14286">
    <property type="entry name" value="DHHW"/>
    <property type="match status" value="1"/>
</dbReference>